<proteinExistence type="inferred from homology"/>
<dbReference type="HOGENOM" id="CLU_079125_0_0_1"/>
<feature type="compositionally biased region" description="Polar residues" evidence="10">
    <location>
        <begin position="17"/>
        <end position="27"/>
    </location>
</feature>
<sequence>MATAPAPPSAPVTAEAQTSGGTIATAPSDNVQKYIQNDPKRTGFDPATAWWMTYFRILTGQVSSEGVHHYREWRYRQNEERDCRRCEEARDYLLRYSPIIRFLSERTTQLGGHQMDASNIVCARCPARVAEVEVDVETETETPGQETTAKTAQKQKQLRVVRQGGGFHPAFGILLCANEMRDRKHLEDNLAHEMVHAYDHLRWNVDWDNLRHAACSEIRASMLSGECRYSREAFTRGNWSLTEQFQRCVRSRAIQSLTARPRCRDDVHATKVVNEVWDSCFSDTRPFDDIYK</sequence>
<evidence type="ECO:0000256" key="8">
    <source>
        <dbReference type="ARBA" id="ARBA00025322"/>
    </source>
</evidence>
<dbReference type="Proteomes" id="UP000007796">
    <property type="component" value="Unassembled WGS sequence"/>
</dbReference>
<dbReference type="GO" id="GO:0046872">
    <property type="term" value="F:metal ion binding"/>
    <property type="evidence" value="ECO:0007669"/>
    <property type="project" value="UniProtKB-KW"/>
</dbReference>
<comment type="subcellular location">
    <subcellularLocation>
        <location evidence="1 9">Mitochondrion inner membrane</location>
        <topology evidence="1 9">Peripheral membrane protein</topology>
        <orientation evidence="1 9">Intermembrane side</orientation>
    </subcellularLocation>
</comment>
<gene>
    <name evidence="11" type="ORF">CMQ_7726</name>
</gene>
<protein>
    <recommendedName>
        <fullName evidence="3 9">Mitochondrial inner membrane protease ATP23</fullName>
        <ecNumber evidence="9">3.4.24.-</ecNumber>
    </recommendedName>
</protein>
<dbReference type="FunCoup" id="F0XQ14">
    <property type="interactions" value="447"/>
</dbReference>
<evidence type="ECO:0000313" key="12">
    <source>
        <dbReference type="Proteomes" id="UP000007796"/>
    </source>
</evidence>
<dbReference type="eggNOG" id="KOG3314">
    <property type="taxonomic scope" value="Eukaryota"/>
</dbReference>
<organism evidence="12">
    <name type="scientific">Grosmannia clavigera (strain kw1407 / UAMH 11150)</name>
    <name type="common">Blue stain fungus</name>
    <name type="synonym">Graphiocladiella clavigera</name>
    <dbReference type="NCBI Taxonomy" id="655863"/>
    <lineage>
        <taxon>Eukaryota</taxon>
        <taxon>Fungi</taxon>
        <taxon>Dikarya</taxon>
        <taxon>Ascomycota</taxon>
        <taxon>Pezizomycotina</taxon>
        <taxon>Sordariomycetes</taxon>
        <taxon>Sordariomycetidae</taxon>
        <taxon>Ophiostomatales</taxon>
        <taxon>Ophiostomataceae</taxon>
        <taxon>Leptographium</taxon>
    </lineage>
</organism>
<evidence type="ECO:0000256" key="6">
    <source>
        <dbReference type="ARBA" id="ARBA00022801"/>
    </source>
</evidence>
<comment type="function">
    <text evidence="8">Has a dual role in the assembly of mitochondrial ATPase. Acts as a protease that removes N-terminal residues of mitochondrial ATPase CF(0) subunit 6 at the intermembrane space side. Also involved in the correct assembly of the membrane-embedded ATPase CF(0) particle, probably mediating association of subunit 6 with the subunit 9 ring.</text>
</comment>
<dbReference type="GO" id="GO:0005743">
    <property type="term" value="C:mitochondrial inner membrane"/>
    <property type="evidence" value="ECO:0007669"/>
    <property type="project" value="UniProtKB-SubCell"/>
</dbReference>
<evidence type="ECO:0000313" key="11">
    <source>
        <dbReference type="EMBL" id="EFX00724.1"/>
    </source>
</evidence>
<dbReference type="EC" id="3.4.24.-" evidence="9"/>
<name>F0XQ14_GROCL</name>
<dbReference type="RefSeq" id="XP_014170206.1">
    <property type="nucleotide sequence ID" value="XM_014314731.1"/>
</dbReference>
<evidence type="ECO:0000256" key="1">
    <source>
        <dbReference type="ARBA" id="ARBA00004137"/>
    </source>
</evidence>
<evidence type="ECO:0000256" key="5">
    <source>
        <dbReference type="ARBA" id="ARBA00022723"/>
    </source>
</evidence>
<feature type="region of interest" description="Disordered" evidence="10">
    <location>
        <begin position="1"/>
        <end position="27"/>
    </location>
</feature>
<dbReference type="OrthoDB" id="285308at2759"/>
<dbReference type="EMBL" id="GL629801">
    <property type="protein sequence ID" value="EFX00724.1"/>
    <property type="molecule type" value="Genomic_DNA"/>
</dbReference>
<evidence type="ECO:0000256" key="7">
    <source>
        <dbReference type="ARBA" id="ARBA00023049"/>
    </source>
</evidence>
<keyword evidence="9" id="KW-0999">Mitochondrion inner membrane</keyword>
<dbReference type="InParanoid" id="F0XQ14"/>
<dbReference type="PANTHER" id="PTHR21711">
    <property type="entry name" value="MITOCHONDRIAL INNER MEMBRANE PROTEASE"/>
    <property type="match status" value="1"/>
</dbReference>
<dbReference type="AlphaFoldDB" id="F0XQ14"/>
<dbReference type="GO" id="GO:0033615">
    <property type="term" value="P:mitochondrial proton-transporting ATP synthase complex assembly"/>
    <property type="evidence" value="ECO:0007669"/>
    <property type="project" value="TreeGrafter"/>
</dbReference>
<keyword evidence="5 9" id="KW-0479">Metal-binding</keyword>
<keyword evidence="4 9" id="KW-0645">Protease</keyword>
<keyword evidence="7 9" id="KW-0482">Metalloprotease</keyword>
<dbReference type="STRING" id="655863.F0XQ14"/>
<keyword evidence="12" id="KW-1185">Reference proteome</keyword>
<comment type="similarity">
    <text evidence="2 9">Belongs to the peptidase M76 family.</text>
</comment>
<dbReference type="GO" id="GO:0034982">
    <property type="term" value="P:mitochondrial protein processing"/>
    <property type="evidence" value="ECO:0007669"/>
    <property type="project" value="TreeGrafter"/>
</dbReference>
<evidence type="ECO:0000256" key="9">
    <source>
        <dbReference type="RuleBase" id="RU364057"/>
    </source>
</evidence>
<dbReference type="GeneID" id="25981302"/>
<evidence type="ECO:0000256" key="3">
    <source>
        <dbReference type="ARBA" id="ARBA00014615"/>
    </source>
</evidence>
<accession>F0XQ14</accession>
<keyword evidence="9" id="KW-0472">Membrane</keyword>
<keyword evidence="9" id="KW-0496">Mitochondrion</keyword>
<evidence type="ECO:0000256" key="10">
    <source>
        <dbReference type="SAM" id="MobiDB-lite"/>
    </source>
</evidence>
<dbReference type="GO" id="GO:0004222">
    <property type="term" value="F:metalloendopeptidase activity"/>
    <property type="evidence" value="ECO:0007669"/>
    <property type="project" value="InterPro"/>
</dbReference>
<dbReference type="PANTHER" id="PTHR21711:SF0">
    <property type="entry name" value="MITOCHONDRIAL INNER MEMBRANE PROTEASE ATP23 HOMOLOG"/>
    <property type="match status" value="1"/>
</dbReference>
<dbReference type="Pfam" id="PF09768">
    <property type="entry name" value="Peptidase_M76"/>
    <property type="match status" value="1"/>
</dbReference>
<dbReference type="InterPro" id="IPR019165">
    <property type="entry name" value="Peptidase_M76_ATP23"/>
</dbReference>
<dbReference type="MEROPS" id="M76.002"/>
<reference evidence="11 12" key="1">
    <citation type="journal article" date="2011" name="Proc. Natl. Acad. Sci. U.S.A.">
        <title>Genome and transcriptome analyses of the mountain pine beetle-fungal symbiont Grosmannia clavigera, a lodgepole pine pathogen.</title>
        <authorList>
            <person name="DiGuistini S."/>
            <person name="Wang Y."/>
            <person name="Liao N.Y."/>
            <person name="Taylor G."/>
            <person name="Tanguay P."/>
            <person name="Feau N."/>
            <person name="Henrissat B."/>
            <person name="Chan S.K."/>
            <person name="Hesse-Orce U."/>
            <person name="Alamouti S.M."/>
            <person name="Tsui C.K.M."/>
            <person name="Docking R.T."/>
            <person name="Levasseur A."/>
            <person name="Haridas S."/>
            <person name="Robertson G."/>
            <person name="Birol I."/>
            <person name="Holt R.A."/>
            <person name="Marra M.A."/>
            <person name="Hamelin R.C."/>
            <person name="Hirst M."/>
            <person name="Jones S.J.M."/>
            <person name="Bohlmann J."/>
            <person name="Breuil C."/>
        </authorList>
    </citation>
    <scope>NUCLEOTIDE SEQUENCE [LARGE SCALE GENOMIC DNA]</scope>
    <source>
        <strain evidence="12">kw1407 / UAMH 11150</strain>
    </source>
</reference>
<evidence type="ECO:0000256" key="4">
    <source>
        <dbReference type="ARBA" id="ARBA00022670"/>
    </source>
</evidence>
<keyword evidence="6 9" id="KW-0378">Hydrolase</keyword>
<feature type="compositionally biased region" description="Pro residues" evidence="10">
    <location>
        <begin position="1"/>
        <end position="10"/>
    </location>
</feature>
<evidence type="ECO:0000256" key="2">
    <source>
        <dbReference type="ARBA" id="ARBA00009915"/>
    </source>
</evidence>